<gene>
    <name evidence="1" type="ORF">F5148DRAFT_1277572</name>
</gene>
<name>A0ACC0TZB1_9AGAM</name>
<comment type="caution">
    <text evidence="1">The sequence shown here is derived from an EMBL/GenBank/DDBJ whole genome shotgun (WGS) entry which is preliminary data.</text>
</comment>
<organism evidence="1 2">
    <name type="scientific">Russula earlei</name>
    <dbReference type="NCBI Taxonomy" id="71964"/>
    <lineage>
        <taxon>Eukaryota</taxon>
        <taxon>Fungi</taxon>
        <taxon>Dikarya</taxon>
        <taxon>Basidiomycota</taxon>
        <taxon>Agaricomycotina</taxon>
        <taxon>Agaricomycetes</taxon>
        <taxon>Russulales</taxon>
        <taxon>Russulaceae</taxon>
        <taxon>Russula</taxon>
    </lineage>
</organism>
<accession>A0ACC0TZB1</accession>
<proteinExistence type="predicted"/>
<protein>
    <submittedName>
        <fullName evidence="1">Brix domain-containing protein</fullName>
    </submittedName>
</protein>
<evidence type="ECO:0000313" key="1">
    <source>
        <dbReference type="EMBL" id="KAI9452314.1"/>
    </source>
</evidence>
<sequence>MPRRRKNRTHLKGAQPSASSSDNLPKSFVIKHGQVGTSLTQLTRDIRKVMEPNTATRLKERSRNKLRDFLTMAPALRVTHLLAFTLTDIAPSMRIVRLSDGPTLSFRVERYSLVKDIIASSRHAKHLSPIESMSTPLLVLASFPPPGPTTPPHLSLVMKTFQTLFPPLAPRKLALSSARRVVLVAYNADRGTIDWRHFRIAVKPYGVSRRVRRVLQGTGTGSAAAAASGTVLDLGNERDVADYVLRAHGEGAGAGGYESAASEMSSVAEGEEDAEDVVSLAEDYVGRNNRKGQKRAVRLDEIGPRMEIRLVKITEGVPGREGAVIYHEFVKKTKAAVAVQKASHAAKEELRRARREEQERNVQRKKAALAGKTKAGDAVDATGEEGTVDGSSIAPSEEGDGGGDDDDAPWDGDEDMSEGEVSGDDDAGSGGSEGSSEEDQDPTINRREEGPKSKGNKRRRLIAY</sequence>
<evidence type="ECO:0000313" key="2">
    <source>
        <dbReference type="Proteomes" id="UP001207468"/>
    </source>
</evidence>
<dbReference type="EMBL" id="JAGFNK010000341">
    <property type="protein sequence ID" value="KAI9452314.1"/>
    <property type="molecule type" value="Genomic_DNA"/>
</dbReference>
<reference evidence="1" key="1">
    <citation type="submission" date="2021-03" db="EMBL/GenBank/DDBJ databases">
        <title>Evolutionary priming and transition to the ectomycorrhizal habit in an iconic lineage of mushroom-forming fungi: is preadaptation a requirement?</title>
        <authorList>
            <consortium name="DOE Joint Genome Institute"/>
            <person name="Looney B.P."/>
            <person name="Miyauchi S."/>
            <person name="Morin E."/>
            <person name="Drula E."/>
            <person name="Courty P.E."/>
            <person name="Chicoki N."/>
            <person name="Fauchery L."/>
            <person name="Kohler A."/>
            <person name="Kuo A."/>
            <person name="LaButti K."/>
            <person name="Pangilinan J."/>
            <person name="Lipzen A."/>
            <person name="Riley R."/>
            <person name="Andreopoulos W."/>
            <person name="He G."/>
            <person name="Johnson J."/>
            <person name="Barry K.W."/>
            <person name="Grigoriev I.V."/>
            <person name="Nagy L."/>
            <person name="Hibbett D."/>
            <person name="Henrissat B."/>
            <person name="Matheny P.B."/>
            <person name="Labbe J."/>
            <person name="Martin A.F."/>
        </authorList>
    </citation>
    <scope>NUCLEOTIDE SEQUENCE</scope>
    <source>
        <strain evidence="1">BPL698</strain>
    </source>
</reference>
<dbReference type="Proteomes" id="UP001207468">
    <property type="component" value="Unassembled WGS sequence"/>
</dbReference>
<keyword evidence="2" id="KW-1185">Reference proteome</keyword>